<feature type="chain" id="PRO_5041318512" evidence="1">
    <location>
        <begin position="29"/>
        <end position="404"/>
    </location>
</feature>
<feature type="signal peptide" evidence="1">
    <location>
        <begin position="1"/>
        <end position="28"/>
    </location>
</feature>
<organism evidence="2 3">
    <name type="scientific">Yinghuangia soli</name>
    <dbReference type="NCBI Taxonomy" id="2908204"/>
    <lineage>
        <taxon>Bacteria</taxon>
        <taxon>Bacillati</taxon>
        <taxon>Actinomycetota</taxon>
        <taxon>Actinomycetes</taxon>
        <taxon>Kitasatosporales</taxon>
        <taxon>Streptomycetaceae</taxon>
        <taxon>Yinghuangia</taxon>
    </lineage>
</organism>
<dbReference type="AlphaFoldDB" id="A0AA41Q1C1"/>
<dbReference type="RefSeq" id="WP_235054163.1">
    <property type="nucleotide sequence ID" value="NZ_JAKFHA010000012.1"/>
</dbReference>
<keyword evidence="3" id="KW-1185">Reference proteome</keyword>
<name>A0AA41Q1C1_9ACTN</name>
<dbReference type="EMBL" id="JAKFHA010000012">
    <property type="protein sequence ID" value="MCF2529744.1"/>
    <property type="molecule type" value="Genomic_DNA"/>
</dbReference>
<dbReference type="Proteomes" id="UP001165378">
    <property type="component" value="Unassembled WGS sequence"/>
</dbReference>
<gene>
    <name evidence="2" type="ORF">LZ495_21325</name>
</gene>
<comment type="caution">
    <text evidence="2">The sequence shown here is derived from an EMBL/GenBank/DDBJ whole genome shotgun (WGS) entry which is preliminary data.</text>
</comment>
<proteinExistence type="predicted"/>
<evidence type="ECO:0000256" key="1">
    <source>
        <dbReference type="SAM" id="SignalP"/>
    </source>
</evidence>
<evidence type="ECO:0000313" key="3">
    <source>
        <dbReference type="Proteomes" id="UP001165378"/>
    </source>
</evidence>
<evidence type="ECO:0000313" key="2">
    <source>
        <dbReference type="EMBL" id="MCF2529744.1"/>
    </source>
</evidence>
<protein>
    <submittedName>
        <fullName evidence="2">Uncharacterized protein</fullName>
    </submittedName>
</protein>
<reference evidence="2" key="1">
    <citation type="submission" date="2022-01" db="EMBL/GenBank/DDBJ databases">
        <title>Genome-Based Taxonomic Classification of the Phylum Actinobacteria.</title>
        <authorList>
            <person name="Gao Y."/>
        </authorList>
    </citation>
    <scope>NUCLEOTIDE SEQUENCE</scope>
    <source>
        <strain evidence="2">KLBMP 8922</strain>
    </source>
</reference>
<keyword evidence="1" id="KW-0732">Signal</keyword>
<accession>A0AA41Q1C1</accession>
<sequence length="404" mass="42938">MAVAVRARSLLISAASVLVLGAALPATAVADTEPQAAAPRWTAGKFPDGDAVITGTAKVDRHTTWASGFKVIQNDNGTTELRPVAYAQDDRTGPEWKELPTAPDAEGRFNAIAVNSPRDAWLVGDSGRDGGPVMTQHWDGKAWKQQPAPMPEASSGGGLLDIVVVAPDNVWAVGWAQVVDQRIPDPDGGPTEIVDHHEGVVQHWNGQAWNRIPVPQPFPSWTLSGISASSPDDIWAVGNGYGDNDVPVVLHYDGSTWTATATPPFGGLYGEFYDVVANGPQDVWAVGRVILDEKDRGHALVMHWDGRTWQRIEAAPDAGRLTGVAKTPGGIVAVGETHDRESGYALRVQGTRVSSLGIPLTSDGGTVHWTWQVSATGREVTVNGAFNYAKAPADPKPMVLTGRL</sequence>